<evidence type="ECO:0000313" key="8">
    <source>
        <dbReference type="Proteomes" id="UP000460949"/>
    </source>
</evidence>
<dbReference type="Gene3D" id="1.10.1740.10">
    <property type="match status" value="1"/>
</dbReference>
<dbReference type="InterPro" id="IPR036388">
    <property type="entry name" value="WH-like_DNA-bd_sf"/>
</dbReference>
<dbReference type="GO" id="GO:0006352">
    <property type="term" value="P:DNA-templated transcription initiation"/>
    <property type="evidence" value="ECO:0007669"/>
    <property type="project" value="InterPro"/>
</dbReference>
<evidence type="ECO:0000256" key="4">
    <source>
        <dbReference type="ARBA" id="ARBA00023163"/>
    </source>
</evidence>
<dbReference type="AlphaFoldDB" id="A0A845E4T6"/>
<dbReference type="PANTHER" id="PTHR43133">
    <property type="entry name" value="RNA POLYMERASE ECF-TYPE SIGMA FACTO"/>
    <property type="match status" value="1"/>
</dbReference>
<keyword evidence="2" id="KW-0805">Transcription regulation</keyword>
<evidence type="ECO:0000259" key="5">
    <source>
        <dbReference type="Pfam" id="PF04542"/>
    </source>
</evidence>
<dbReference type="NCBIfam" id="TIGR02937">
    <property type="entry name" value="sigma70-ECF"/>
    <property type="match status" value="1"/>
</dbReference>
<dbReference type="SUPFAM" id="SSF88946">
    <property type="entry name" value="Sigma2 domain of RNA polymerase sigma factors"/>
    <property type="match status" value="1"/>
</dbReference>
<dbReference type="Proteomes" id="UP000460949">
    <property type="component" value="Unassembled WGS sequence"/>
</dbReference>
<feature type="domain" description="RNA polymerase sigma-70 region 2" evidence="5">
    <location>
        <begin position="21"/>
        <end position="87"/>
    </location>
</feature>
<keyword evidence="4" id="KW-0804">Transcription</keyword>
<dbReference type="InterPro" id="IPR014284">
    <property type="entry name" value="RNA_pol_sigma-70_dom"/>
</dbReference>
<dbReference type="InterPro" id="IPR013325">
    <property type="entry name" value="RNA_pol_sigma_r2"/>
</dbReference>
<comment type="caution">
    <text evidence="7">The sequence shown here is derived from an EMBL/GenBank/DDBJ whole genome shotgun (WGS) entry which is preliminary data.</text>
</comment>
<gene>
    <name evidence="7" type="primary">sigY</name>
    <name evidence="7" type="ORF">GLW04_15205</name>
</gene>
<dbReference type="GO" id="GO:0003677">
    <property type="term" value="F:DNA binding"/>
    <property type="evidence" value="ECO:0007669"/>
    <property type="project" value="InterPro"/>
</dbReference>
<dbReference type="NCBIfam" id="NF007216">
    <property type="entry name" value="PRK09638.1"/>
    <property type="match status" value="1"/>
</dbReference>
<keyword evidence="3" id="KW-0731">Sigma factor</keyword>
<dbReference type="SUPFAM" id="SSF88659">
    <property type="entry name" value="Sigma3 and sigma4 domains of RNA polymerase sigma factors"/>
    <property type="match status" value="1"/>
</dbReference>
<name>A0A845E4T6_9BACI</name>
<dbReference type="Pfam" id="PF08281">
    <property type="entry name" value="Sigma70_r4_2"/>
    <property type="match status" value="1"/>
</dbReference>
<dbReference type="InterPro" id="IPR013324">
    <property type="entry name" value="RNA_pol_sigma_r3/r4-like"/>
</dbReference>
<dbReference type="InterPro" id="IPR039425">
    <property type="entry name" value="RNA_pol_sigma-70-like"/>
</dbReference>
<evidence type="ECO:0000256" key="2">
    <source>
        <dbReference type="ARBA" id="ARBA00023015"/>
    </source>
</evidence>
<evidence type="ECO:0000313" key="7">
    <source>
        <dbReference type="EMBL" id="MYL21247.1"/>
    </source>
</evidence>
<evidence type="ECO:0000256" key="1">
    <source>
        <dbReference type="ARBA" id="ARBA00010641"/>
    </source>
</evidence>
<dbReference type="EMBL" id="WMET01000004">
    <property type="protein sequence ID" value="MYL21247.1"/>
    <property type="molecule type" value="Genomic_DNA"/>
</dbReference>
<dbReference type="Gene3D" id="1.10.10.10">
    <property type="entry name" value="Winged helix-like DNA-binding domain superfamily/Winged helix DNA-binding domain"/>
    <property type="match status" value="1"/>
</dbReference>
<protein>
    <submittedName>
        <fullName evidence="7">RNA polymerase sigma factor SigY</fullName>
    </submittedName>
</protein>
<dbReference type="InterPro" id="IPR013249">
    <property type="entry name" value="RNA_pol_sigma70_r4_t2"/>
</dbReference>
<dbReference type="GO" id="GO:0016987">
    <property type="term" value="F:sigma factor activity"/>
    <property type="evidence" value="ECO:0007669"/>
    <property type="project" value="UniProtKB-KW"/>
</dbReference>
<comment type="similarity">
    <text evidence="1">Belongs to the sigma-70 factor family. ECF subfamily.</text>
</comment>
<dbReference type="Pfam" id="PF04542">
    <property type="entry name" value="Sigma70_r2"/>
    <property type="match status" value="1"/>
</dbReference>
<accession>A0A845E4T6</accession>
<evidence type="ECO:0000256" key="3">
    <source>
        <dbReference type="ARBA" id="ARBA00023082"/>
    </source>
</evidence>
<sequence>MEANDMTRARNGDEESLARLLKDNYAFVVKYVWKMCGDEQLAYDVTQDTLIKAVQKIDQYRGTSKFSTWLIQIATHTYIDARRKQQRNEKLEQQEKERIQLQTTKQLPEEWYDVQEALWNLEEKYRIPVLLKHYYGFEYKEIAKMTKSRTGTVKSRVHYGMEKLRKELNEHG</sequence>
<dbReference type="InterPro" id="IPR007627">
    <property type="entry name" value="RNA_pol_sigma70_r2"/>
</dbReference>
<evidence type="ECO:0000259" key="6">
    <source>
        <dbReference type="Pfam" id="PF08281"/>
    </source>
</evidence>
<feature type="domain" description="RNA polymerase sigma factor 70 region 4 type 2" evidence="6">
    <location>
        <begin position="114"/>
        <end position="164"/>
    </location>
</feature>
<reference evidence="7 8" key="1">
    <citation type="submission" date="2019-11" db="EMBL/GenBank/DDBJ databases">
        <title>Genome sequences of 17 halophilic strains isolated from different environments.</title>
        <authorList>
            <person name="Furrow R.E."/>
        </authorList>
    </citation>
    <scope>NUCLEOTIDE SEQUENCE [LARGE SCALE GENOMIC DNA]</scope>
    <source>
        <strain evidence="7 8">22511_23_Filter</strain>
    </source>
</reference>
<dbReference type="CDD" id="cd06171">
    <property type="entry name" value="Sigma70_r4"/>
    <property type="match status" value="1"/>
</dbReference>
<proteinExistence type="inferred from homology"/>
<dbReference type="PANTHER" id="PTHR43133:SF60">
    <property type="entry name" value="RNA POLYMERASE SIGMA FACTOR SIGV"/>
    <property type="match status" value="1"/>
</dbReference>
<organism evidence="7 8">
    <name type="scientific">Halobacillus litoralis</name>
    <dbReference type="NCBI Taxonomy" id="45668"/>
    <lineage>
        <taxon>Bacteria</taxon>
        <taxon>Bacillati</taxon>
        <taxon>Bacillota</taxon>
        <taxon>Bacilli</taxon>
        <taxon>Bacillales</taxon>
        <taxon>Bacillaceae</taxon>
        <taxon>Halobacillus</taxon>
    </lineage>
</organism>